<dbReference type="GO" id="GO:0003735">
    <property type="term" value="F:structural constituent of ribosome"/>
    <property type="evidence" value="ECO:0007669"/>
    <property type="project" value="InterPro"/>
</dbReference>
<dbReference type="GO" id="GO:0022625">
    <property type="term" value="C:cytosolic large ribosomal subunit"/>
    <property type="evidence" value="ECO:0007669"/>
    <property type="project" value="TreeGrafter"/>
</dbReference>
<dbReference type="InterPro" id="IPR021131">
    <property type="entry name" value="Ribosomal_uL15/eL18"/>
</dbReference>
<evidence type="ECO:0000313" key="7">
    <source>
        <dbReference type="Proteomes" id="UP000029725"/>
    </source>
</evidence>
<organism evidence="6 7">
    <name type="scientific">Mitosporidium daphniae</name>
    <dbReference type="NCBI Taxonomy" id="1485682"/>
    <lineage>
        <taxon>Eukaryota</taxon>
        <taxon>Fungi</taxon>
        <taxon>Fungi incertae sedis</taxon>
        <taxon>Microsporidia</taxon>
        <taxon>Mitosporidium</taxon>
    </lineage>
</organism>
<feature type="domain" description="Large ribosomal subunit protein uL15/eL18" evidence="5">
    <location>
        <begin position="2"/>
        <end position="175"/>
    </location>
</feature>
<evidence type="ECO:0000256" key="2">
    <source>
        <dbReference type="ARBA" id="ARBA00022980"/>
    </source>
</evidence>
<sequence length="178" mass="19691">MGIDLKRHHVKSGNRNAPASEDVYLKLLVKVYRFLARRTDSNFNKVVLKRLFMSKVNRPVVSLSNIYSQLKSKTADAPVAVIVGKVVDDERLQSVPKMIVAALKFSKNAKARILAAGGETLTLDQLALRAPKGSNTVLLRGVKKSRKAVKHFGIPGSKTNPAVPYTRGKGRKFDELKR</sequence>
<comment type="caution">
    <text evidence="6">The sequence shown here is derived from an EMBL/GenBank/DDBJ whole genome shotgun (WGS) entry which is preliminary data.</text>
</comment>
<evidence type="ECO:0000259" key="5">
    <source>
        <dbReference type="Pfam" id="PF17135"/>
    </source>
</evidence>
<dbReference type="Proteomes" id="UP000029725">
    <property type="component" value="Unassembled WGS sequence"/>
</dbReference>
<evidence type="ECO:0000313" key="6">
    <source>
        <dbReference type="EMBL" id="KGG52298.1"/>
    </source>
</evidence>
<accession>A0A098VT78</accession>
<feature type="region of interest" description="Disordered" evidence="4">
    <location>
        <begin position="159"/>
        <end position="178"/>
    </location>
</feature>
<dbReference type="OrthoDB" id="6353017at2759"/>
<evidence type="ECO:0000256" key="4">
    <source>
        <dbReference type="SAM" id="MobiDB-lite"/>
    </source>
</evidence>
<dbReference type="PANTHER" id="PTHR10934">
    <property type="entry name" value="60S RIBOSOMAL PROTEIN L18"/>
    <property type="match status" value="1"/>
</dbReference>
<dbReference type="InterPro" id="IPR036227">
    <property type="entry name" value="Ribosomal_uL15/eL18_sf"/>
</dbReference>
<dbReference type="GeneID" id="25258814"/>
<dbReference type="EMBL" id="JMKJ01000099">
    <property type="protein sequence ID" value="KGG52298.1"/>
    <property type="molecule type" value="Genomic_DNA"/>
</dbReference>
<protein>
    <submittedName>
        <fullName evidence="6">60S ribosomal protein L18</fullName>
    </submittedName>
</protein>
<gene>
    <name evidence="6" type="ORF">DI09_18p40</name>
</gene>
<keyword evidence="7" id="KW-1185">Reference proteome</keyword>
<dbReference type="GO" id="GO:0006412">
    <property type="term" value="P:translation"/>
    <property type="evidence" value="ECO:0007669"/>
    <property type="project" value="InterPro"/>
</dbReference>
<dbReference type="Pfam" id="PF17135">
    <property type="entry name" value="Ribosomal_L18"/>
    <property type="match status" value="1"/>
</dbReference>
<name>A0A098VT78_9MICR</name>
<proteinExistence type="inferred from homology"/>
<dbReference type="AlphaFoldDB" id="A0A098VT78"/>
<dbReference type="PANTHER" id="PTHR10934:SF2">
    <property type="entry name" value="LARGE RIBOSOMAL SUBUNIT PROTEIN EL18"/>
    <property type="match status" value="1"/>
</dbReference>
<dbReference type="FunFam" id="3.100.10.10:FF:000001">
    <property type="entry name" value="60S ribosomal protein L18"/>
    <property type="match status" value="1"/>
</dbReference>
<keyword evidence="2 6" id="KW-0689">Ribosomal protein</keyword>
<dbReference type="SUPFAM" id="SSF52080">
    <property type="entry name" value="Ribosomal proteins L15p and L18e"/>
    <property type="match status" value="1"/>
</dbReference>
<dbReference type="GO" id="GO:0003723">
    <property type="term" value="F:RNA binding"/>
    <property type="evidence" value="ECO:0007669"/>
    <property type="project" value="TreeGrafter"/>
</dbReference>
<evidence type="ECO:0000256" key="1">
    <source>
        <dbReference type="ARBA" id="ARBA00006815"/>
    </source>
</evidence>
<evidence type="ECO:0000256" key="3">
    <source>
        <dbReference type="ARBA" id="ARBA00023274"/>
    </source>
</evidence>
<keyword evidence="3" id="KW-0687">Ribonucleoprotein</keyword>
<dbReference type="Gene3D" id="3.100.10.10">
    <property type="match status" value="1"/>
</dbReference>
<comment type="similarity">
    <text evidence="1">Belongs to the eukaryotic ribosomal protein eL18 family.</text>
</comment>
<dbReference type="InterPro" id="IPR000039">
    <property type="entry name" value="Ribosomal_eL18"/>
</dbReference>
<reference evidence="6 7" key="1">
    <citation type="submission" date="2014-04" db="EMBL/GenBank/DDBJ databases">
        <title>A new species of microsporidia sheds light on the evolution of extreme parasitism.</title>
        <authorList>
            <person name="Haag K.L."/>
            <person name="James T.Y."/>
            <person name="Larsson R."/>
            <person name="Schaer T.M."/>
            <person name="Refardt D."/>
            <person name="Pombert J.-F."/>
            <person name="Ebert D."/>
        </authorList>
    </citation>
    <scope>NUCLEOTIDE SEQUENCE [LARGE SCALE GENOMIC DNA]</scope>
    <source>
        <strain evidence="6 7">UGP3</strain>
        <tissue evidence="6">Spores</tissue>
    </source>
</reference>
<dbReference type="RefSeq" id="XP_013238759.1">
    <property type="nucleotide sequence ID" value="XM_013383305.1"/>
</dbReference>
<dbReference type="VEuPathDB" id="MicrosporidiaDB:DI09_18p40"/>
<dbReference type="HOGENOM" id="CLU_080024_0_1_1"/>